<dbReference type="AlphaFoldDB" id="A0A6A0AFC2"/>
<keyword evidence="1" id="KW-0812">Transmembrane</keyword>
<accession>A0A6A0AFC2</accession>
<feature type="transmembrane region" description="Helical" evidence="1">
    <location>
        <begin position="136"/>
        <end position="160"/>
    </location>
</feature>
<sequence length="187" mass="18939">MTRSSAASEVQPCLLGHSWRPWSRRLAGAGAPPPSGTVAAAGAGALQVMVHLRPASSLQADLVMAKLGDPSQVSWLSTQLQAAGFLLIPSTLSAQVVIVQETVSEPANPIAQTAIISAQGAERDSASLSAGLARNILTIAVAVGGSVALLASLVALVACLRSRGKAAAVHKPKPGLPHVERRPAGSI</sequence>
<evidence type="ECO:0000313" key="3">
    <source>
        <dbReference type="Proteomes" id="UP000485058"/>
    </source>
</evidence>
<dbReference type="Proteomes" id="UP000485058">
    <property type="component" value="Unassembled WGS sequence"/>
</dbReference>
<feature type="non-terminal residue" evidence="2">
    <location>
        <position position="187"/>
    </location>
</feature>
<evidence type="ECO:0000313" key="2">
    <source>
        <dbReference type="EMBL" id="GFH30981.1"/>
    </source>
</evidence>
<name>A0A6A0AFC2_HAELA</name>
<protein>
    <submittedName>
        <fullName evidence="2">Uncharacterized protein</fullName>
    </submittedName>
</protein>
<proteinExistence type="predicted"/>
<keyword evidence="1" id="KW-1133">Transmembrane helix</keyword>
<keyword evidence="3" id="KW-1185">Reference proteome</keyword>
<reference evidence="2 3" key="1">
    <citation type="submission" date="2020-02" db="EMBL/GenBank/DDBJ databases">
        <title>Draft genome sequence of Haematococcus lacustris strain NIES-144.</title>
        <authorList>
            <person name="Morimoto D."/>
            <person name="Nakagawa S."/>
            <person name="Yoshida T."/>
            <person name="Sawayama S."/>
        </authorList>
    </citation>
    <scope>NUCLEOTIDE SEQUENCE [LARGE SCALE GENOMIC DNA]</scope>
    <source>
        <strain evidence="2 3">NIES-144</strain>
    </source>
</reference>
<dbReference type="EMBL" id="BLLF01005268">
    <property type="protein sequence ID" value="GFH30981.1"/>
    <property type="molecule type" value="Genomic_DNA"/>
</dbReference>
<organism evidence="2 3">
    <name type="scientific">Haematococcus lacustris</name>
    <name type="common">Green alga</name>
    <name type="synonym">Haematococcus pluvialis</name>
    <dbReference type="NCBI Taxonomy" id="44745"/>
    <lineage>
        <taxon>Eukaryota</taxon>
        <taxon>Viridiplantae</taxon>
        <taxon>Chlorophyta</taxon>
        <taxon>core chlorophytes</taxon>
        <taxon>Chlorophyceae</taxon>
        <taxon>CS clade</taxon>
        <taxon>Chlamydomonadales</taxon>
        <taxon>Haematococcaceae</taxon>
        <taxon>Haematococcus</taxon>
    </lineage>
</organism>
<feature type="non-terminal residue" evidence="2">
    <location>
        <position position="1"/>
    </location>
</feature>
<keyword evidence="1" id="KW-0472">Membrane</keyword>
<evidence type="ECO:0000256" key="1">
    <source>
        <dbReference type="SAM" id="Phobius"/>
    </source>
</evidence>
<comment type="caution">
    <text evidence="2">The sequence shown here is derived from an EMBL/GenBank/DDBJ whole genome shotgun (WGS) entry which is preliminary data.</text>
</comment>
<gene>
    <name evidence="2" type="ORF">HaLaN_29922</name>
</gene>